<reference evidence="1" key="1">
    <citation type="submission" date="2020-05" db="EMBL/GenBank/DDBJ databases">
        <title>Chitinophaga laudate sp. nov., isolated from a tropical peat swamp.</title>
        <authorList>
            <person name="Goh C.B.S."/>
            <person name="Lee M.S."/>
            <person name="Parimannan S."/>
            <person name="Pasbakhsh P."/>
            <person name="Yule C.M."/>
            <person name="Rajandas H."/>
            <person name="Loke S."/>
            <person name="Croft L."/>
            <person name="Tan J.B.L."/>
        </authorList>
    </citation>
    <scope>NUCLEOTIDE SEQUENCE</scope>
    <source>
        <strain evidence="1">Mgbs1</strain>
    </source>
</reference>
<evidence type="ECO:0000313" key="2">
    <source>
        <dbReference type="Proteomes" id="UP000281028"/>
    </source>
</evidence>
<organism evidence="1 2">
    <name type="scientific">Chitinophaga solisilvae</name>
    <dbReference type="NCBI Taxonomy" id="1233460"/>
    <lineage>
        <taxon>Bacteria</taxon>
        <taxon>Pseudomonadati</taxon>
        <taxon>Bacteroidota</taxon>
        <taxon>Chitinophagia</taxon>
        <taxon>Chitinophagales</taxon>
        <taxon>Chitinophagaceae</taxon>
        <taxon>Chitinophaga</taxon>
    </lineage>
</organism>
<dbReference type="Proteomes" id="UP000281028">
    <property type="component" value="Unassembled WGS sequence"/>
</dbReference>
<keyword evidence="2" id="KW-1185">Reference proteome</keyword>
<proteinExistence type="predicted"/>
<accession>A0A433WGY3</accession>
<name>A0A433WGY3_9BACT</name>
<dbReference type="AlphaFoldDB" id="A0A433WGY3"/>
<dbReference type="PROSITE" id="PS51257">
    <property type="entry name" value="PROKAR_LIPOPROTEIN"/>
    <property type="match status" value="1"/>
</dbReference>
<dbReference type="EMBL" id="RIAR02000001">
    <property type="protein sequence ID" value="NSL86779.1"/>
    <property type="molecule type" value="Genomic_DNA"/>
</dbReference>
<protein>
    <submittedName>
        <fullName evidence="1">Uncharacterized protein</fullName>
    </submittedName>
</protein>
<comment type="caution">
    <text evidence="1">The sequence shown here is derived from an EMBL/GenBank/DDBJ whole genome shotgun (WGS) entry which is preliminary data.</text>
</comment>
<sequence length="325" mass="34980">MPKLPNSLSILLSIFLMALFGCSKEYSRENGQADGGQRVAGTALYSFVTGSGVCSDAAATGIFKTGVNVTGTAFLRVTVNVSQPGTWTMTTGTVNGITFSGTGVFTSPGRQTIVLPATGTPRRDGVHVFPLRSPQMECNVMVVVSPAAAVADDYYYRMTVAGKPYEQHVREDNNYIASSGVDGVEEVVAGAGIVYNTRDDDPVPPGITQLVITKALLYDYFNVTEAGFTAFFAKGDYPYATRKEFVYTSGITIRWQDEQGQIWDTISGDQPGSSFSILSAEPFRDGGGAYYVKVKMRFSCRLYNQETGAMKQVTGGEMTGNFGKI</sequence>
<gene>
    <name evidence="1" type="ORF">ECE50_008055</name>
</gene>
<dbReference type="OrthoDB" id="661657at2"/>
<evidence type="ECO:0000313" key="1">
    <source>
        <dbReference type="EMBL" id="NSL86779.1"/>
    </source>
</evidence>